<sequence length="91" mass="10238">MKDPPSGNPSEAVALATESLDTWLLSSWIYHLWGLSTTTILISESLTPVVSNLHSFSRDCHVYHEAIKLREVQFNKFDNCKIIMLKSTSAD</sequence>
<keyword evidence="2" id="KW-1185">Reference proteome</keyword>
<evidence type="ECO:0000313" key="2">
    <source>
        <dbReference type="Proteomes" id="UP001054945"/>
    </source>
</evidence>
<dbReference type="Proteomes" id="UP001054945">
    <property type="component" value="Unassembled WGS sequence"/>
</dbReference>
<protein>
    <submittedName>
        <fullName evidence="1">Uncharacterized protein</fullName>
    </submittedName>
</protein>
<reference evidence="1 2" key="1">
    <citation type="submission" date="2021-06" db="EMBL/GenBank/DDBJ databases">
        <title>Caerostris extrusa draft genome.</title>
        <authorList>
            <person name="Kono N."/>
            <person name="Arakawa K."/>
        </authorList>
    </citation>
    <scope>NUCLEOTIDE SEQUENCE [LARGE SCALE GENOMIC DNA]</scope>
</reference>
<dbReference type="AlphaFoldDB" id="A0AAV4XXX7"/>
<proteinExistence type="predicted"/>
<dbReference type="EMBL" id="BPLR01018323">
    <property type="protein sequence ID" value="GIY98658.1"/>
    <property type="molecule type" value="Genomic_DNA"/>
</dbReference>
<gene>
    <name evidence="1" type="ORF">CEXT_425661</name>
</gene>
<organism evidence="1 2">
    <name type="scientific">Caerostris extrusa</name>
    <name type="common">Bark spider</name>
    <name type="synonym">Caerostris bankana</name>
    <dbReference type="NCBI Taxonomy" id="172846"/>
    <lineage>
        <taxon>Eukaryota</taxon>
        <taxon>Metazoa</taxon>
        <taxon>Ecdysozoa</taxon>
        <taxon>Arthropoda</taxon>
        <taxon>Chelicerata</taxon>
        <taxon>Arachnida</taxon>
        <taxon>Araneae</taxon>
        <taxon>Araneomorphae</taxon>
        <taxon>Entelegynae</taxon>
        <taxon>Araneoidea</taxon>
        <taxon>Araneidae</taxon>
        <taxon>Caerostris</taxon>
    </lineage>
</organism>
<name>A0AAV4XXX7_CAEEX</name>
<accession>A0AAV4XXX7</accession>
<comment type="caution">
    <text evidence="1">The sequence shown here is derived from an EMBL/GenBank/DDBJ whole genome shotgun (WGS) entry which is preliminary data.</text>
</comment>
<evidence type="ECO:0000313" key="1">
    <source>
        <dbReference type="EMBL" id="GIY98658.1"/>
    </source>
</evidence>